<dbReference type="Proteomes" id="UP000030185">
    <property type="component" value="Unassembled WGS sequence"/>
</dbReference>
<reference evidence="1 2" key="1">
    <citation type="submission" date="2014-09" db="EMBL/GenBank/DDBJ databases">
        <title>Sporocytophaga myxococcoides PG-01 genome sequencing.</title>
        <authorList>
            <person name="Liu L."/>
            <person name="Gao P.J."/>
            <person name="Chen G.J."/>
            <person name="Wang L.S."/>
        </authorList>
    </citation>
    <scope>NUCLEOTIDE SEQUENCE [LARGE SCALE GENOMIC DNA]</scope>
    <source>
        <strain evidence="1 2">PG-01</strain>
    </source>
</reference>
<protein>
    <submittedName>
        <fullName evidence="1">Uncharacterized protein</fullName>
    </submittedName>
</protein>
<organism evidence="1 2">
    <name type="scientific">Sporocytophaga myxococcoides</name>
    <dbReference type="NCBI Taxonomy" id="153721"/>
    <lineage>
        <taxon>Bacteria</taxon>
        <taxon>Pseudomonadati</taxon>
        <taxon>Bacteroidota</taxon>
        <taxon>Cytophagia</taxon>
        <taxon>Cytophagales</taxon>
        <taxon>Cytophagaceae</taxon>
        <taxon>Sporocytophaga</taxon>
    </lineage>
</organism>
<evidence type="ECO:0000313" key="1">
    <source>
        <dbReference type="EMBL" id="GAL84203.1"/>
    </source>
</evidence>
<dbReference type="EMBL" id="BBLT01000002">
    <property type="protein sequence ID" value="GAL84203.1"/>
    <property type="molecule type" value="Genomic_DNA"/>
</dbReference>
<evidence type="ECO:0000313" key="2">
    <source>
        <dbReference type="Proteomes" id="UP000030185"/>
    </source>
</evidence>
<dbReference type="STRING" id="153721.MYP_1431"/>
<keyword evidence="2" id="KW-1185">Reference proteome</keyword>
<name>A0A098LCV5_9BACT</name>
<sequence length="197" mass="23016">MGKEQFNFSLMRIFLLTLIFLCGRNDLFAQTFNNISFDLIVNSVRNCTQEVLFDTLRKKGFDIDMYKSEYLGFKVTSSDTSKPDMSIKKLLSKEPPYLLYFNCNPTEKEKIYQAALFYVFSIKDLPHYLLEANKSAVIFEGDSSNNIWAYNFIKDLNKEASIFHFYPLRKKGKITFHTEIILYDKKALLMISEIPAQ</sequence>
<gene>
    <name evidence="1" type="ORF">MYP_1431</name>
</gene>
<dbReference type="AlphaFoldDB" id="A0A098LCV5"/>
<proteinExistence type="predicted"/>
<accession>A0A098LCV5</accession>
<comment type="caution">
    <text evidence="1">The sequence shown here is derived from an EMBL/GenBank/DDBJ whole genome shotgun (WGS) entry which is preliminary data.</text>
</comment>